<keyword evidence="2" id="KW-0732">Signal</keyword>
<sequence length="260" mass="28945">MSKIRFTFASLAIAGICGLPTVQAQQTLPGQATDPAQNELLRDQPATQPGQSQNNQRDRYEARRVSTDSRNQQGPTVKEAIVQKLEKANKAEVELANFAMQRTDNQEVKQLAQTIAQDHESCNQKLKQMAGQHHQNGQSHQGQQNRAVNNHQAGQTATSRQQATVPMELCQIAEQACDNALQMTKEMLGNHEGQDFDMAFLGQQCVAHTMMLAELKAIESTGPQELQQVAQEASQKVKQHLDHCKQLAKKLEDDRKNNRS</sequence>
<proteinExistence type="predicted"/>
<feature type="compositionally biased region" description="Polar residues" evidence="1">
    <location>
        <begin position="45"/>
        <end position="55"/>
    </location>
</feature>
<evidence type="ECO:0000259" key="3">
    <source>
        <dbReference type="Pfam" id="PF13628"/>
    </source>
</evidence>
<reference evidence="4 5" key="1">
    <citation type="submission" date="2017-05" db="EMBL/GenBank/DDBJ databases">
        <authorList>
            <person name="Varghese N."/>
            <person name="Submissions S."/>
        </authorList>
    </citation>
    <scope>NUCLEOTIDE SEQUENCE [LARGE SCALE GENOMIC DNA]</scope>
    <source>
        <strain evidence="4 5">DSM 25457</strain>
    </source>
</reference>
<organism evidence="4 5">
    <name type="scientific">Neorhodopirellula lusitana</name>
    <dbReference type="NCBI Taxonomy" id="445327"/>
    <lineage>
        <taxon>Bacteria</taxon>
        <taxon>Pseudomonadati</taxon>
        <taxon>Planctomycetota</taxon>
        <taxon>Planctomycetia</taxon>
        <taxon>Pirellulales</taxon>
        <taxon>Pirellulaceae</taxon>
        <taxon>Neorhodopirellula</taxon>
    </lineage>
</organism>
<accession>A0ABY1QD11</accession>
<evidence type="ECO:0000256" key="2">
    <source>
        <dbReference type="SAM" id="SignalP"/>
    </source>
</evidence>
<evidence type="ECO:0000313" key="4">
    <source>
        <dbReference type="EMBL" id="SMP64455.1"/>
    </source>
</evidence>
<dbReference type="PANTHER" id="PTHR38593:SF1">
    <property type="entry name" value="BLR2558 PROTEIN"/>
    <property type="match status" value="1"/>
</dbReference>
<dbReference type="InterPro" id="IPR025419">
    <property type="entry name" value="DUF4142"/>
</dbReference>
<dbReference type="Proteomes" id="UP001158067">
    <property type="component" value="Unassembled WGS sequence"/>
</dbReference>
<feature type="chain" id="PRO_5046013732" evidence="2">
    <location>
        <begin position="25"/>
        <end position="260"/>
    </location>
</feature>
<dbReference type="EMBL" id="FXUG01000008">
    <property type="protein sequence ID" value="SMP64455.1"/>
    <property type="molecule type" value="Genomic_DNA"/>
</dbReference>
<feature type="compositionally biased region" description="Low complexity" evidence="1">
    <location>
        <begin position="131"/>
        <end position="145"/>
    </location>
</feature>
<evidence type="ECO:0000313" key="5">
    <source>
        <dbReference type="Proteomes" id="UP001158067"/>
    </source>
</evidence>
<dbReference type="Pfam" id="PF13628">
    <property type="entry name" value="DUF4142"/>
    <property type="match status" value="2"/>
</dbReference>
<feature type="region of interest" description="Disordered" evidence="1">
    <location>
        <begin position="43"/>
        <end position="76"/>
    </location>
</feature>
<keyword evidence="5" id="KW-1185">Reference proteome</keyword>
<evidence type="ECO:0000256" key="1">
    <source>
        <dbReference type="SAM" id="MobiDB-lite"/>
    </source>
</evidence>
<dbReference type="RefSeq" id="WP_283433586.1">
    <property type="nucleotide sequence ID" value="NZ_FXUG01000008.1"/>
</dbReference>
<feature type="compositionally biased region" description="Polar residues" evidence="1">
    <location>
        <begin position="146"/>
        <end position="161"/>
    </location>
</feature>
<feature type="region of interest" description="Disordered" evidence="1">
    <location>
        <begin position="127"/>
        <end position="161"/>
    </location>
</feature>
<feature type="signal peptide" evidence="2">
    <location>
        <begin position="1"/>
        <end position="24"/>
    </location>
</feature>
<dbReference type="PANTHER" id="PTHR38593">
    <property type="entry name" value="BLR2558 PROTEIN"/>
    <property type="match status" value="1"/>
</dbReference>
<feature type="compositionally biased region" description="Basic and acidic residues" evidence="1">
    <location>
        <begin position="56"/>
        <end position="67"/>
    </location>
</feature>
<feature type="region of interest" description="Disordered" evidence="1">
    <location>
        <begin position="240"/>
        <end position="260"/>
    </location>
</feature>
<feature type="domain" description="DUF4142" evidence="3">
    <location>
        <begin position="156"/>
        <end position="247"/>
    </location>
</feature>
<comment type="caution">
    <text evidence="4">The sequence shown here is derived from an EMBL/GenBank/DDBJ whole genome shotgun (WGS) entry which is preliminary data.</text>
</comment>
<name>A0ABY1QD11_9BACT</name>
<dbReference type="Gene3D" id="1.20.1260.10">
    <property type="match status" value="1"/>
</dbReference>
<gene>
    <name evidence="4" type="ORF">SAMN06265222_108224</name>
</gene>
<dbReference type="InterPro" id="IPR012347">
    <property type="entry name" value="Ferritin-like"/>
</dbReference>
<protein>
    <submittedName>
        <fullName evidence="4">Predicted outer membrane protein</fullName>
    </submittedName>
</protein>
<feature type="domain" description="DUF4142" evidence="3">
    <location>
        <begin position="79"/>
        <end position="139"/>
    </location>
</feature>